<dbReference type="Gene3D" id="3.40.50.720">
    <property type="entry name" value="NAD(P)-binding Rossmann-like Domain"/>
    <property type="match status" value="1"/>
</dbReference>
<dbReference type="GO" id="GO:0016491">
    <property type="term" value="F:oxidoreductase activity"/>
    <property type="evidence" value="ECO:0007669"/>
    <property type="project" value="UniProtKB-KW"/>
</dbReference>
<evidence type="ECO:0000313" key="3">
    <source>
        <dbReference type="Proteomes" id="UP000217103"/>
    </source>
</evidence>
<dbReference type="EMBL" id="FNKK01000002">
    <property type="protein sequence ID" value="SDQ51489.1"/>
    <property type="molecule type" value="Genomic_DNA"/>
</dbReference>
<proteinExistence type="predicted"/>
<dbReference type="PANTHER" id="PTHR47534">
    <property type="entry name" value="YALI0E05731P"/>
    <property type="match status" value="1"/>
</dbReference>
<dbReference type="Proteomes" id="UP000217103">
    <property type="component" value="Unassembled WGS sequence"/>
</dbReference>
<dbReference type="STRING" id="35622.SAMN04489764_0973"/>
<evidence type="ECO:0000256" key="1">
    <source>
        <dbReference type="ARBA" id="ARBA00023002"/>
    </source>
</evidence>
<dbReference type="OrthoDB" id="2860165at2"/>
<dbReference type="RefSeq" id="WP_093257963.1">
    <property type="nucleotide sequence ID" value="NZ_FNKK01000002.1"/>
</dbReference>
<keyword evidence="3" id="KW-1185">Reference proteome</keyword>
<keyword evidence="1" id="KW-0560">Oxidoreductase</keyword>
<dbReference type="InterPro" id="IPR002347">
    <property type="entry name" value="SDR_fam"/>
</dbReference>
<dbReference type="AlphaFoldDB" id="A0A1H1BHS2"/>
<dbReference type="PANTHER" id="PTHR47534:SF3">
    <property type="entry name" value="ALCOHOL DEHYDROGENASE-LIKE C-TERMINAL DOMAIN-CONTAINING PROTEIN"/>
    <property type="match status" value="1"/>
</dbReference>
<name>A0A1H1BHS2_9ACTN</name>
<accession>A0A1H1BHS2</accession>
<dbReference type="InterPro" id="IPR052228">
    <property type="entry name" value="Sec_Metab_Biosynth_Oxidored"/>
</dbReference>
<organism evidence="2 3">
    <name type="scientific">Thermostaphylospora chromogena</name>
    <dbReference type="NCBI Taxonomy" id="35622"/>
    <lineage>
        <taxon>Bacteria</taxon>
        <taxon>Bacillati</taxon>
        <taxon>Actinomycetota</taxon>
        <taxon>Actinomycetes</taxon>
        <taxon>Streptosporangiales</taxon>
        <taxon>Thermomonosporaceae</taxon>
        <taxon>Thermostaphylospora</taxon>
    </lineage>
</organism>
<evidence type="ECO:0000313" key="2">
    <source>
        <dbReference type="EMBL" id="SDQ51489.1"/>
    </source>
</evidence>
<gene>
    <name evidence="2" type="ORF">SAMN04489764_0973</name>
</gene>
<dbReference type="InterPro" id="IPR036291">
    <property type="entry name" value="NAD(P)-bd_dom_sf"/>
</dbReference>
<protein>
    <submittedName>
        <fullName evidence="2">NAD(P)-dependent dehydrogenase, short-chain alcohol dehydrogenase family</fullName>
    </submittedName>
</protein>
<sequence>MRTYVITGGTDGIGRGLAMHLLGRGDRVIAVASGEARGRALLEEAARIDAADRAVFVRADLSTLPGMREVIRRVTQVTDAVDGLVFGAQRFRPQREETPDGFEFTFALAYLSRYVLGHGLVAALERAPAPVIMNIAGPGGLPGTIHWDDLQLRDRYTGMRASMQASRCNDLLGVDFPRLHPGARTRYVLYNPGFVRTGLADPLPAPQRIILKSLALMFAQPVRKAIVPIVRLMDHPPAEPVAAFFRHRPVPLTGEDFDRERAKRLAEVTRELVGG</sequence>
<dbReference type="SUPFAM" id="SSF51735">
    <property type="entry name" value="NAD(P)-binding Rossmann-fold domains"/>
    <property type="match status" value="1"/>
</dbReference>
<reference evidence="2 3" key="1">
    <citation type="submission" date="2016-10" db="EMBL/GenBank/DDBJ databases">
        <authorList>
            <person name="de Groot N.N."/>
        </authorList>
    </citation>
    <scope>NUCLEOTIDE SEQUENCE [LARGE SCALE GENOMIC DNA]</scope>
    <source>
        <strain evidence="2 3">DSM 43794</strain>
    </source>
</reference>
<dbReference type="Pfam" id="PF00106">
    <property type="entry name" value="adh_short"/>
    <property type="match status" value="1"/>
</dbReference>